<organism evidence="1 2">
    <name type="scientific">Rhododendron molle</name>
    <name type="common">Chinese azalea</name>
    <name type="synonym">Azalea mollis</name>
    <dbReference type="NCBI Taxonomy" id="49168"/>
    <lineage>
        <taxon>Eukaryota</taxon>
        <taxon>Viridiplantae</taxon>
        <taxon>Streptophyta</taxon>
        <taxon>Embryophyta</taxon>
        <taxon>Tracheophyta</taxon>
        <taxon>Spermatophyta</taxon>
        <taxon>Magnoliopsida</taxon>
        <taxon>eudicotyledons</taxon>
        <taxon>Gunneridae</taxon>
        <taxon>Pentapetalae</taxon>
        <taxon>asterids</taxon>
        <taxon>Ericales</taxon>
        <taxon>Ericaceae</taxon>
        <taxon>Ericoideae</taxon>
        <taxon>Rhodoreae</taxon>
        <taxon>Rhododendron</taxon>
    </lineage>
</organism>
<gene>
    <name evidence="1" type="ORF">RHMOL_Rhmol01G0240100</name>
</gene>
<evidence type="ECO:0000313" key="2">
    <source>
        <dbReference type="Proteomes" id="UP001062846"/>
    </source>
</evidence>
<protein>
    <submittedName>
        <fullName evidence="1">Uncharacterized protein</fullName>
    </submittedName>
</protein>
<keyword evidence="2" id="KW-1185">Reference proteome</keyword>
<sequence>MVQSVRNSSGVDDLHAILATLCWMLWKGRNIAYFDKKFWTCSTTVEKAITLCEEFKAATETVHALPRLSTPPHPSSWLPPPPNVIKLNVDGAVNKKNGISGAGIVARNHLGDSLQVVQALIQDGKSLSDCSSILADCVELIPLFSSCSFIHVKRSCNRIAHSLAKQSLLGAKLECWGGPVSQHLASLARDDIQSSDCSLS</sequence>
<dbReference type="EMBL" id="CM046388">
    <property type="protein sequence ID" value="KAI8572939.1"/>
    <property type="molecule type" value="Genomic_DNA"/>
</dbReference>
<evidence type="ECO:0000313" key="1">
    <source>
        <dbReference type="EMBL" id="KAI8572939.1"/>
    </source>
</evidence>
<name>A0ACC0Q6E6_RHOML</name>
<accession>A0ACC0Q6E6</accession>
<reference evidence="1" key="1">
    <citation type="submission" date="2022-02" db="EMBL/GenBank/DDBJ databases">
        <title>Plant Genome Project.</title>
        <authorList>
            <person name="Zhang R.-G."/>
        </authorList>
    </citation>
    <scope>NUCLEOTIDE SEQUENCE</scope>
    <source>
        <strain evidence="1">AT1</strain>
    </source>
</reference>
<proteinExistence type="predicted"/>
<dbReference type="Proteomes" id="UP001062846">
    <property type="component" value="Chromosome 1"/>
</dbReference>
<comment type="caution">
    <text evidence="1">The sequence shown here is derived from an EMBL/GenBank/DDBJ whole genome shotgun (WGS) entry which is preliminary data.</text>
</comment>